<evidence type="ECO:0000313" key="2">
    <source>
        <dbReference type="Proteomes" id="UP001221413"/>
    </source>
</evidence>
<dbReference type="Proteomes" id="UP001221413">
    <property type="component" value="Unassembled WGS sequence"/>
</dbReference>
<evidence type="ECO:0000313" key="1">
    <source>
        <dbReference type="EMBL" id="KAJ6263623.1"/>
    </source>
</evidence>
<comment type="caution">
    <text evidence="1">The sequence shown here is derived from an EMBL/GenBank/DDBJ whole genome shotgun (WGS) entry which is preliminary data.</text>
</comment>
<dbReference type="AlphaFoldDB" id="A0AAD6J324"/>
<proteinExistence type="predicted"/>
<accession>A0AAD6J324</accession>
<gene>
    <name evidence="1" type="ORF">Dda_2191</name>
</gene>
<protein>
    <submittedName>
        <fullName evidence="1">Uncharacterized protein</fullName>
    </submittedName>
</protein>
<organism evidence="1 2">
    <name type="scientific">Drechslerella dactyloides</name>
    <name type="common">Nematode-trapping fungus</name>
    <name type="synonym">Arthrobotrys dactyloides</name>
    <dbReference type="NCBI Taxonomy" id="74499"/>
    <lineage>
        <taxon>Eukaryota</taxon>
        <taxon>Fungi</taxon>
        <taxon>Dikarya</taxon>
        <taxon>Ascomycota</taxon>
        <taxon>Pezizomycotina</taxon>
        <taxon>Orbiliomycetes</taxon>
        <taxon>Orbiliales</taxon>
        <taxon>Orbiliaceae</taxon>
        <taxon>Drechslerella</taxon>
    </lineage>
</organism>
<dbReference type="EMBL" id="JAQGDS010000002">
    <property type="protein sequence ID" value="KAJ6263623.1"/>
    <property type="molecule type" value="Genomic_DNA"/>
</dbReference>
<keyword evidence="2" id="KW-1185">Reference proteome</keyword>
<name>A0AAD6J324_DREDA</name>
<sequence length="123" mass="14063">MPTKRPIRMLSAQLPVPPPCSLFYLSNIPIEPQPERGINPSTSLPDRNAQTQDSIIYIDTVIKMQVPPLWLWCLPLHPPDLWVQIRTWSLSKHLLASISAFSWRPRTVLRNKYTSARLGPVAQ</sequence>
<reference evidence="1" key="1">
    <citation type="submission" date="2023-01" db="EMBL/GenBank/DDBJ databases">
        <title>The chitinases involved in constricting ring structure development in the nematode-trapping fungus Drechslerella dactyloides.</title>
        <authorList>
            <person name="Wang R."/>
            <person name="Zhang L."/>
            <person name="Tang P."/>
            <person name="Li S."/>
            <person name="Liang L."/>
        </authorList>
    </citation>
    <scope>NUCLEOTIDE SEQUENCE</scope>
    <source>
        <strain evidence="1">YMF1.00031</strain>
    </source>
</reference>